<comment type="subunit">
    <text evidence="11">F-type ATPases have 2 components, F(1) - the catalytic core - and F(0) - the membrane proton channel. F(1) has five subunits: alpha(3), beta(3), gamma(1), delta(1), epsilon(1). F(0) has four main subunits: a(1), b(2) and c(10-14). The alpha and beta chains form an alternating ring which encloses part of the gamma chain. F(1) is attached to F(0) by a central stalk formed by the gamma and epsilon chains, while a peripheral stalk is formed by the delta and b chains.</text>
</comment>
<dbReference type="GO" id="GO:0015986">
    <property type="term" value="P:proton motive force-driven ATP synthesis"/>
    <property type="evidence" value="ECO:0007669"/>
    <property type="project" value="InterPro"/>
</dbReference>
<keyword evidence="5" id="KW-1133">Transmembrane helix</keyword>
<evidence type="ECO:0000256" key="2">
    <source>
        <dbReference type="ARBA" id="ARBA00022547"/>
    </source>
</evidence>
<keyword evidence="2 13" id="KW-0138">CF(0)</keyword>
<dbReference type="InterPro" id="IPR005864">
    <property type="entry name" value="ATP_synth_F0_bsu_bac"/>
</dbReference>
<comment type="function">
    <text evidence="10">Component of the F(0) channel, it forms part of the peripheral stalk, linking F(1) to F(0). The b'-subunit is a diverged and duplicated form of b found in plants and photosynthetic bacteria.</text>
</comment>
<keyword evidence="7" id="KW-0472">Membrane</keyword>
<dbReference type="SUPFAM" id="SSF81573">
    <property type="entry name" value="F1F0 ATP synthase subunit B, membrane domain"/>
    <property type="match status" value="1"/>
</dbReference>
<dbReference type="InterPro" id="IPR028987">
    <property type="entry name" value="ATP_synth_B-like_membr_sf"/>
</dbReference>
<evidence type="ECO:0000256" key="10">
    <source>
        <dbReference type="ARBA" id="ARBA00025614"/>
    </source>
</evidence>
<keyword evidence="6 13" id="KW-0406">Ion transport</keyword>
<dbReference type="GO" id="GO:0045259">
    <property type="term" value="C:proton-transporting ATP synthase complex"/>
    <property type="evidence" value="ECO:0007669"/>
    <property type="project" value="UniProtKB-KW"/>
</dbReference>
<evidence type="ECO:0000256" key="1">
    <source>
        <dbReference type="ARBA" id="ARBA00022448"/>
    </source>
</evidence>
<evidence type="ECO:0000256" key="5">
    <source>
        <dbReference type="ARBA" id="ARBA00022989"/>
    </source>
</evidence>
<evidence type="ECO:0000256" key="4">
    <source>
        <dbReference type="ARBA" id="ARBA00022781"/>
    </source>
</evidence>
<organism evidence="14 15">
    <name type="scientific">Formosimonas limnophila</name>
    <dbReference type="NCBI Taxonomy" id="1384487"/>
    <lineage>
        <taxon>Bacteria</taxon>
        <taxon>Pseudomonadati</taxon>
        <taxon>Pseudomonadota</taxon>
        <taxon>Betaproteobacteria</taxon>
        <taxon>Burkholderiales</taxon>
        <taxon>Burkholderiaceae</taxon>
        <taxon>Formosimonas</taxon>
    </lineage>
</organism>
<reference evidence="14" key="1">
    <citation type="journal article" date="2014" name="Int. J. Syst. Evol. Microbiol.">
        <title>Complete genome sequence of Corynebacterium casei LMG S-19264T (=DSM 44701T), isolated from a smear-ripened cheese.</title>
        <authorList>
            <consortium name="US DOE Joint Genome Institute (JGI-PGF)"/>
            <person name="Walter F."/>
            <person name="Albersmeier A."/>
            <person name="Kalinowski J."/>
            <person name="Ruckert C."/>
        </authorList>
    </citation>
    <scope>NUCLEOTIDE SEQUENCE</scope>
    <source>
        <strain evidence="14">KCTC 32501</strain>
    </source>
</reference>
<accession>A0A8J3CHG4</accession>
<keyword evidence="3 13" id="KW-0812">Transmembrane</keyword>
<evidence type="ECO:0000256" key="6">
    <source>
        <dbReference type="ARBA" id="ARBA00023065"/>
    </source>
</evidence>
<keyword evidence="8" id="KW-0066">ATP synthesis</keyword>
<protein>
    <submittedName>
        <fullName evidence="14">ATP synthase subunit b</fullName>
    </submittedName>
</protein>
<evidence type="ECO:0000313" key="15">
    <source>
        <dbReference type="Proteomes" id="UP000614287"/>
    </source>
</evidence>
<dbReference type="NCBIfam" id="TIGR01144">
    <property type="entry name" value="ATP_synt_b"/>
    <property type="match status" value="1"/>
</dbReference>
<evidence type="ECO:0000256" key="13">
    <source>
        <dbReference type="RuleBase" id="RU003848"/>
    </source>
</evidence>
<evidence type="ECO:0000313" key="14">
    <source>
        <dbReference type="EMBL" id="GHA72102.1"/>
    </source>
</evidence>
<dbReference type="Gene3D" id="6.10.250.1580">
    <property type="match status" value="1"/>
</dbReference>
<dbReference type="EMBL" id="BMZG01000005">
    <property type="protein sequence ID" value="GHA72102.1"/>
    <property type="molecule type" value="Genomic_DNA"/>
</dbReference>
<dbReference type="GO" id="GO:0015078">
    <property type="term" value="F:proton transmembrane transporter activity"/>
    <property type="evidence" value="ECO:0007669"/>
    <property type="project" value="InterPro"/>
</dbReference>
<proteinExistence type="inferred from homology"/>
<keyword evidence="1 13" id="KW-0813">Transport</keyword>
<dbReference type="Proteomes" id="UP000614287">
    <property type="component" value="Unassembled WGS sequence"/>
</dbReference>
<keyword evidence="4 13" id="KW-0375">Hydrogen ion transport</keyword>
<keyword evidence="15" id="KW-1185">Reference proteome</keyword>
<evidence type="ECO:0000256" key="11">
    <source>
        <dbReference type="ARBA" id="ARBA00026054"/>
    </source>
</evidence>
<dbReference type="InterPro" id="IPR002146">
    <property type="entry name" value="ATP_synth_b/b'su_bac/chlpt"/>
</dbReference>
<reference evidence="14" key="2">
    <citation type="submission" date="2020-09" db="EMBL/GenBank/DDBJ databases">
        <authorList>
            <person name="Sun Q."/>
            <person name="Kim S."/>
        </authorList>
    </citation>
    <scope>NUCLEOTIDE SEQUENCE</scope>
    <source>
        <strain evidence="14">KCTC 32501</strain>
    </source>
</reference>
<gene>
    <name evidence="14" type="primary">atpF</name>
    <name evidence="14" type="ORF">GCM10009007_11320</name>
</gene>
<dbReference type="Pfam" id="PF00430">
    <property type="entry name" value="ATP-synt_B"/>
    <property type="match status" value="1"/>
</dbReference>
<name>A0A8J3CHG4_9BURK</name>
<evidence type="ECO:0000256" key="9">
    <source>
        <dbReference type="ARBA" id="ARBA00025198"/>
    </source>
</evidence>
<evidence type="ECO:0000256" key="12">
    <source>
        <dbReference type="ARBA" id="ARBA00037847"/>
    </source>
</evidence>
<comment type="caution">
    <text evidence="14">The sequence shown here is derived from an EMBL/GenBank/DDBJ whole genome shotgun (WGS) entry which is preliminary data.</text>
</comment>
<evidence type="ECO:0000256" key="8">
    <source>
        <dbReference type="ARBA" id="ARBA00023310"/>
    </source>
</evidence>
<comment type="function">
    <text evidence="9">F(1)F(0) ATP synthase produces ATP from ADP in the presence of a proton or sodium gradient. F-type ATPases consist of two structural domains, F(1) containing the extramembraneous catalytic core and F(0) containing the membrane proton channel, linked together by a central stalk and a peripheral stalk. During catalysis, ATP synthesis in the catalytic domain of F(1) is coupled via a rotary mechanism of the central stalk subunits to proton translocation.</text>
</comment>
<dbReference type="AlphaFoldDB" id="A0A8J3CHG4"/>
<dbReference type="GO" id="GO:0012505">
    <property type="term" value="C:endomembrane system"/>
    <property type="evidence" value="ECO:0007669"/>
    <property type="project" value="UniProtKB-SubCell"/>
</dbReference>
<evidence type="ECO:0000256" key="7">
    <source>
        <dbReference type="ARBA" id="ARBA00023136"/>
    </source>
</evidence>
<comment type="similarity">
    <text evidence="13">Belongs to the ATPase B chain family.</text>
</comment>
<dbReference type="CDD" id="cd06503">
    <property type="entry name" value="ATP-synt_Fo_b"/>
    <property type="match status" value="1"/>
</dbReference>
<comment type="subcellular location">
    <subcellularLocation>
        <location evidence="12">Endomembrane system</location>
        <topology evidence="12">Single-pass membrane protein</topology>
    </subcellularLocation>
</comment>
<sequence length="128" mass="13868">MIKAIDERRAKIAEGLDAAARGNKSLEAAKIAAMTFEKEGRAKAHDILTDAEKRAQAIEASAKEKAVLEAQRIINAAKADAAQEIVRAKEILRDQVSGLVVAGAEQILRREINAQNHSDLLAQFKAQL</sequence>
<evidence type="ECO:0000256" key="3">
    <source>
        <dbReference type="ARBA" id="ARBA00022692"/>
    </source>
</evidence>